<dbReference type="Proteomes" id="UP001329915">
    <property type="component" value="Chromosome"/>
</dbReference>
<organism evidence="1 2">
    <name type="scientific">Metallumcola ferriviriculae</name>
    <dbReference type="NCBI Taxonomy" id="3039180"/>
    <lineage>
        <taxon>Bacteria</taxon>
        <taxon>Bacillati</taxon>
        <taxon>Bacillota</taxon>
        <taxon>Clostridia</taxon>
        <taxon>Neomoorellales</taxon>
        <taxon>Desulfitibacteraceae</taxon>
        <taxon>Metallumcola</taxon>
    </lineage>
</organism>
<dbReference type="EMBL" id="CP121694">
    <property type="protein sequence ID" value="WRO20982.1"/>
    <property type="molecule type" value="Genomic_DNA"/>
</dbReference>
<evidence type="ECO:0000313" key="2">
    <source>
        <dbReference type="Proteomes" id="UP001329915"/>
    </source>
</evidence>
<protein>
    <submittedName>
        <fullName evidence="1">DUF1492 domain-containing protein</fullName>
    </submittedName>
</protein>
<proteinExistence type="predicted"/>
<dbReference type="InterPro" id="IPR010861">
    <property type="entry name" value="DUF1492"/>
</dbReference>
<keyword evidence="2" id="KW-1185">Reference proteome</keyword>
<name>A0AAU0UKD1_9FIRM</name>
<accession>A0AAU0UKD1</accession>
<dbReference type="Gene3D" id="1.20.140.160">
    <property type="match status" value="1"/>
</dbReference>
<sequence>MNAKEYLSQAFHLDQRINSKLEQVANLRELSSKATATIHAERVSGTKNRSPMENAVVKLVDLEHEIDRDIDKLVDLKRDIINVINSVKQPEYHLLLELRYLNYKTWEEIAEHMNYGWRNVHYIHAKALKKVKLDISLHCFAQSP</sequence>
<gene>
    <name evidence="1" type="ORF">MFMK1_000773</name>
</gene>
<dbReference type="AlphaFoldDB" id="A0AAU0UKD1"/>
<dbReference type="Pfam" id="PF07374">
    <property type="entry name" value="DUF1492"/>
    <property type="match status" value="1"/>
</dbReference>
<evidence type="ECO:0000313" key="1">
    <source>
        <dbReference type="EMBL" id="WRO20982.1"/>
    </source>
</evidence>
<dbReference type="RefSeq" id="WP_366923857.1">
    <property type="nucleotide sequence ID" value="NZ_CP121694.1"/>
</dbReference>
<reference evidence="1 2" key="1">
    <citation type="submission" date="2023-04" db="EMBL/GenBank/DDBJ databases">
        <authorList>
            <person name="Hsu D."/>
        </authorList>
    </citation>
    <scope>NUCLEOTIDE SEQUENCE [LARGE SCALE GENOMIC DNA]</scope>
    <source>
        <strain evidence="1 2">MK1</strain>
    </source>
</reference>
<dbReference type="InterPro" id="IPR013324">
    <property type="entry name" value="RNA_pol_sigma_r3/r4-like"/>
</dbReference>
<dbReference type="SUPFAM" id="SSF88659">
    <property type="entry name" value="Sigma3 and sigma4 domains of RNA polymerase sigma factors"/>
    <property type="match status" value="1"/>
</dbReference>
<dbReference type="KEGG" id="dbc:MFMK1_000773"/>